<name>A0A7J7FZC5_CAMSI</name>
<evidence type="ECO:0000313" key="3">
    <source>
        <dbReference type="Proteomes" id="UP000593564"/>
    </source>
</evidence>
<keyword evidence="1" id="KW-0472">Membrane</keyword>
<feature type="non-terminal residue" evidence="2">
    <location>
        <position position="1"/>
    </location>
</feature>
<protein>
    <submittedName>
        <fullName evidence="2">Uncharacterized protein</fullName>
    </submittedName>
</protein>
<dbReference type="EMBL" id="JACBKZ010000014">
    <property type="protein sequence ID" value="KAF5933527.1"/>
    <property type="molecule type" value="Genomic_DNA"/>
</dbReference>
<evidence type="ECO:0000256" key="1">
    <source>
        <dbReference type="SAM" id="Phobius"/>
    </source>
</evidence>
<dbReference type="Proteomes" id="UP000593564">
    <property type="component" value="Unassembled WGS sequence"/>
</dbReference>
<sequence length="202" mass="22993">TSLSLSVLHGFIVISLLLLILLGFISNAAQSLRFDLQSGHSKCIAEYIKTNSMFVPKYTIVNPNNPHPFPESHKITVRSTITIDFDWKTGVAAKDWTNVAKKGTIDVTKQGLWVFFASVFVCRVGPIDQFRLSHEEVQSTILQSSKERIWGSNAKSPVKGTWEWLWEKQGTKSWKPFSSKHSFELQVIFLERTVKTIIFSLY</sequence>
<gene>
    <name evidence="2" type="ORF">HYC85_029698</name>
</gene>
<accession>A0A7J7FZC5</accession>
<keyword evidence="3" id="KW-1185">Reference proteome</keyword>
<organism evidence="2 3">
    <name type="scientific">Camellia sinensis</name>
    <name type="common">Tea plant</name>
    <name type="synonym">Thea sinensis</name>
    <dbReference type="NCBI Taxonomy" id="4442"/>
    <lineage>
        <taxon>Eukaryota</taxon>
        <taxon>Viridiplantae</taxon>
        <taxon>Streptophyta</taxon>
        <taxon>Embryophyta</taxon>
        <taxon>Tracheophyta</taxon>
        <taxon>Spermatophyta</taxon>
        <taxon>Magnoliopsida</taxon>
        <taxon>eudicotyledons</taxon>
        <taxon>Gunneridae</taxon>
        <taxon>Pentapetalae</taxon>
        <taxon>asterids</taxon>
        <taxon>Ericales</taxon>
        <taxon>Theaceae</taxon>
        <taxon>Camellia</taxon>
    </lineage>
</organism>
<keyword evidence="1" id="KW-1133">Transmembrane helix</keyword>
<feature type="transmembrane region" description="Helical" evidence="1">
    <location>
        <begin position="6"/>
        <end position="25"/>
    </location>
</feature>
<reference evidence="3" key="1">
    <citation type="journal article" date="2020" name="Nat. Commun.">
        <title>Genome assembly of wild tea tree DASZ reveals pedigree and selection history of tea varieties.</title>
        <authorList>
            <person name="Zhang W."/>
            <person name="Zhang Y."/>
            <person name="Qiu H."/>
            <person name="Guo Y."/>
            <person name="Wan H."/>
            <person name="Zhang X."/>
            <person name="Scossa F."/>
            <person name="Alseekh S."/>
            <person name="Zhang Q."/>
            <person name="Wang P."/>
            <person name="Xu L."/>
            <person name="Schmidt M.H."/>
            <person name="Jia X."/>
            <person name="Li D."/>
            <person name="Zhu A."/>
            <person name="Guo F."/>
            <person name="Chen W."/>
            <person name="Ni D."/>
            <person name="Usadel B."/>
            <person name="Fernie A.R."/>
            <person name="Wen W."/>
        </authorList>
    </citation>
    <scope>NUCLEOTIDE SEQUENCE [LARGE SCALE GENOMIC DNA]</scope>
    <source>
        <strain evidence="3">cv. G240</strain>
    </source>
</reference>
<reference evidence="2 3" key="2">
    <citation type="submission" date="2020-07" db="EMBL/GenBank/DDBJ databases">
        <title>Genome assembly of wild tea tree DASZ reveals pedigree and selection history of tea varieties.</title>
        <authorList>
            <person name="Zhang W."/>
        </authorList>
    </citation>
    <scope>NUCLEOTIDE SEQUENCE [LARGE SCALE GENOMIC DNA]</scope>
    <source>
        <strain evidence="3">cv. G240</strain>
        <tissue evidence="2">Leaf</tissue>
    </source>
</reference>
<keyword evidence="1" id="KW-0812">Transmembrane</keyword>
<dbReference type="AlphaFoldDB" id="A0A7J7FZC5"/>
<comment type="caution">
    <text evidence="2">The sequence shown here is derived from an EMBL/GenBank/DDBJ whole genome shotgun (WGS) entry which is preliminary data.</text>
</comment>
<proteinExistence type="predicted"/>
<evidence type="ECO:0000313" key="2">
    <source>
        <dbReference type="EMBL" id="KAF5933527.1"/>
    </source>
</evidence>